<feature type="region of interest" description="Disordered" evidence="1">
    <location>
        <begin position="530"/>
        <end position="559"/>
    </location>
</feature>
<dbReference type="InParanoid" id="A0A0D0BVM6"/>
<feature type="region of interest" description="Disordered" evidence="1">
    <location>
        <begin position="1624"/>
        <end position="1664"/>
    </location>
</feature>
<feature type="compositionally biased region" description="Basic and acidic residues" evidence="1">
    <location>
        <begin position="341"/>
        <end position="369"/>
    </location>
</feature>
<feature type="compositionally biased region" description="Polar residues" evidence="1">
    <location>
        <begin position="43"/>
        <end position="63"/>
    </location>
</feature>
<feature type="compositionally biased region" description="Polar residues" evidence="1">
    <location>
        <begin position="1442"/>
        <end position="1458"/>
    </location>
</feature>
<dbReference type="EMBL" id="KN835132">
    <property type="protein sequence ID" value="KIK49602.1"/>
    <property type="molecule type" value="Genomic_DNA"/>
</dbReference>
<reference evidence="3" key="2">
    <citation type="submission" date="2015-01" db="EMBL/GenBank/DDBJ databases">
        <title>Evolutionary Origins and Diversification of the Mycorrhizal Mutualists.</title>
        <authorList>
            <consortium name="DOE Joint Genome Institute"/>
            <consortium name="Mycorrhizal Genomics Consortium"/>
            <person name="Kohler A."/>
            <person name="Kuo A."/>
            <person name="Nagy L.G."/>
            <person name="Floudas D."/>
            <person name="Copeland A."/>
            <person name="Barry K.W."/>
            <person name="Cichocki N."/>
            <person name="Veneault-Fourrey C."/>
            <person name="LaButti K."/>
            <person name="Lindquist E.A."/>
            <person name="Lipzen A."/>
            <person name="Lundell T."/>
            <person name="Morin E."/>
            <person name="Murat C."/>
            <person name="Riley R."/>
            <person name="Ohm R."/>
            <person name="Sun H."/>
            <person name="Tunlid A."/>
            <person name="Henrissat B."/>
            <person name="Grigoriev I.V."/>
            <person name="Hibbett D.S."/>
            <person name="Martin F."/>
        </authorList>
    </citation>
    <scope>NUCLEOTIDE SEQUENCE [LARGE SCALE GENOMIC DNA]</scope>
    <source>
        <strain evidence="3">UH-Slu-Lm8-n1</strain>
    </source>
</reference>
<feature type="compositionally biased region" description="Polar residues" evidence="1">
    <location>
        <begin position="1"/>
        <end position="11"/>
    </location>
</feature>
<feature type="compositionally biased region" description="Low complexity" evidence="1">
    <location>
        <begin position="389"/>
        <end position="404"/>
    </location>
</feature>
<feature type="compositionally biased region" description="Polar residues" evidence="1">
    <location>
        <begin position="706"/>
        <end position="719"/>
    </location>
</feature>
<feature type="compositionally biased region" description="Low complexity" evidence="1">
    <location>
        <begin position="95"/>
        <end position="105"/>
    </location>
</feature>
<feature type="region of interest" description="Disordered" evidence="1">
    <location>
        <begin position="1396"/>
        <end position="1415"/>
    </location>
</feature>
<feature type="compositionally biased region" description="Pro residues" evidence="1">
    <location>
        <begin position="766"/>
        <end position="775"/>
    </location>
</feature>
<protein>
    <submittedName>
        <fullName evidence="2">Uncharacterized protein</fullName>
    </submittedName>
</protein>
<feature type="compositionally biased region" description="Low complexity" evidence="1">
    <location>
        <begin position="178"/>
        <end position="191"/>
    </location>
</feature>
<feature type="region of interest" description="Disordered" evidence="1">
    <location>
        <begin position="571"/>
        <end position="592"/>
    </location>
</feature>
<feature type="region of interest" description="Disordered" evidence="1">
    <location>
        <begin position="1125"/>
        <end position="1153"/>
    </location>
</feature>
<gene>
    <name evidence="2" type="ORF">CY34DRAFT_20156</name>
</gene>
<feature type="compositionally biased region" description="Basic and acidic residues" evidence="1">
    <location>
        <begin position="826"/>
        <end position="835"/>
    </location>
</feature>
<feature type="compositionally biased region" description="Basic and acidic residues" evidence="1">
    <location>
        <begin position="887"/>
        <end position="896"/>
    </location>
</feature>
<feature type="region of interest" description="Disordered" evidence="1">
    <location>
        <begin position="706"/>
        <end position="782"/>
    </location>
</feature>
<feature type="region of interest" description="Disordered" evidence="1">
    <location>
        <begin position="986"/>
        <end position="1013"/>
    </location>
</feature>
<feature type="region of interest" description="Disordered" evidence="1">
    <location>
        <begin position="815"/>
        <end position="944"/>
    </location>
</feature>
<feature type="compositionally biased region" description="Basic and acidic residues" evidence="1">
    <location>
        <begin position="752"/>
        <end position="763"/>
    </location>
</feature>
<dbReference type="HOGENOM" id="CLU_003718_0_0_1"/>
<proteinExistence type="predicted"/>
<accession>A0A0D0BVM6</accession>
<feature type="compositionally biased region" description="Polar residues" evidence="1">
    <location>
        <begin position="1635"/>
        <end position="1652"/>
    </location>
</feature>
<feature type="region of interest" description="Disordered" evidence="1">
    <location>
        <begin position="43"/>
        <end position="79"/>
    </location>
</feature>
<evidence type="ECO:0000313" key="3">
    <source>
        <dbReference type="Proteomes" id="UP000054485"/>
    </source>
</evidence>
<feature type="region of interest" description="Disordered" evidence="1">
    <location>
        <begin position="1"/>
        <end position="28"/>
    </location>
</feature>
<name>A0A0D0BVM6_9AGAM</name>
<feature type="region of interest" description="Disordered" evidence="1">
    <location>
        <begin position="629"/>
        <end position="648"/>
    </location>
</feature>
<feature type="region of interest" description="Disordered" evidence="1">
    <location>
        <begin position="320"/>
        <end position="517"/>
    </location>
</feature>
<dbReference type="STRING" id="930992.A0A0D0BVM6"/>
<feature type="compositionally biased region" description="Polar residues" evidence="1">
    <location>
        <begin position="572"/>
        <end position="592"/>
    </location>
</feature>
<dbReference type="Proteomes" id="UP000054485">
    <property type="component" value="Unassembled WGS sequence"/>
</dbReference>
<organism evidence="2 3">
    <name type="scientific">Suillus luteus UH-Slu-Lm8-n1</name>
    <dbReference type="NCBI Taxonomy" id="930992"/>
    <lineage>
        <taxon>Eukaryota</taxon>
        <taxon>Fungi</taxon>
        <taxon>Dikarya</taxon>
        <taxon>Basidiomycota</taxon>
        <taxon>Agaricomycotina</taxon>
        <taxon>Agaricomycetes</taxon>
        <taxon>Agaricomycetidae</taxon>
        <taxon>Boletales</taxon>
        <taxon>Suillineae</taxon>
        <taxon>Suillaceae</taxon>
        <taxon>Suillus</taxon>
    </lineage>
</organism>
<reference evidence="2 3" key="1">
    <citation type="submission" date="2014-04" db="EMBL/GenBank/DDBJ databases">
        <authorList>
            <consortium name="DOE Joint Genome Institute"/>
            <person name="Kuo A."/>
            <person name="Ruytinx J."/>
            <person name="Rineau F."/>
            <person name="Colpaert J."/>
            <person name="Kohler A."/>
            <person name="Nagy L.G."/>
            <person name="Floudas D."/>
            <person name="Copeland A."/>
            <person name="Barry K.W."/>
            <person name="Cichocki N."/>
            <person name="Veneault-Fourrey C."/>
            <person name="LaButti K."/>
            <person name="Lindquist E.A."/>
            <person name="Lipzen A."/>
            <person name="Lundell T."/>
            <person name="Morin E."/>
            <person name="Murat C."/>
            <person name="Sun H."/>
            <person name="Tunlid A."/>
            <person name="Henrissat B."/>
            <person name="Grigoriev I.V."/>
            <person name="Hibbett D.S."/>
            <person name="Martin F."/>
            <person name="Nordberg H.P."/>
            <person name="Cantor M.N."/>
            <person name="Hua S.X."/>
        </authorList>
    </citation>
    <scope>NUCLEOTIDE SEQUENCE [LARGE SCALE GENOMIC DNA]</scope>
    <source>
        <strain evidence="2 3">UH-Slu-Lm8-n1</strain>
    </source>
</reference>
<keyword evidence="3" id="KW-1185">Reference proteome</keyword>
<feature type="compositionally biased region" description="Polar residues" evidence="1">
    <location>
        <begin position="127"/>
        <end position="149"/>
    </location>
</feature>
<sequence length="1664" mass="178741">MANIDNSNTGLTEDHAGEEPVNVLLSSSNVSEEHSVVAACALKTSSSPPLISPTNSSTQSRTQLALPASDSSFAAPHPKKFTSVNINKKFLQKNSSSSGSATTSSNHVPVVKSGSPAPVRPVAPPISTHSRLVTTKLTAAPVLSTTTGPGWSRPPSAAPPVSSTPSSSSNGPPPQPLPHAAAPAPISVPAAPQLPVAGKVIQPQPRAIASASSATGKKDTVSKPAWGHPKVVAPVLFPDSAGPSDFPTAAEVAHARPSPKPTESQKPSDAPHSKCVTLEEADAFRGVHLDPNAHHWDEMEEDDDHFLDGVIEFGDGRQYKISPAEASAQNVPSPDPATDTVEPHPEIVDGGRAPVSKEDRFADDFDRRWPRSRPSPSFVHKDLPRAPRHPSMSPASSHPSYSPSEGSRVLFNERSNRLEPYNSHPNTRHFPGAPMSRRGSHIEHISPPVDMRSGRDGPMRSPVQPVQLLQKPAGGYDRSSRTLRNGPGAHAPFGRSRDGLPSPSMNGPPNWDGLPSVSPIEKHEIMLDSRGRRLSNMGPPPLPSSLKRDTTRQLPPHISTGRLFARDPHQPLSASQQHFDSPTTTHGGSVVGQSPLLSTISVTSETPAPFVTPTLSIEDVHKTTMHISAERAKQRRQVEEEEREKEKERARQKAAALEEKCKANEEKKNTQVGICDVANISHGLFYLQEAEAVKLIQEVAEAAKSPSQQALQLDATTELPTPVKPIGRPPSLRASVRPPMIPRPIVPSNAEQSHDSSKTDSWRSKAPPPSSPPAPRETSVQPRAPAPLLQGVEEFITVSADEDLEVVDFSDMGKLVGAPAAPQTEVPHKDNERPPRPPRPVASDFFEDSEPQTLPPRPKSPGVWRRKTPIELVREVLAPSSLTNQEVTKETGDKPLQDAPVSLPSPESLREAVPHVSPSKSSSIADGSTTYSSNHTTLPTSPQRLIRMPWREAPMSALDDVMSRIRGALDGMKETENVKQAIKETADVPPEPEPSQGNVNNGRGYSGGPKWLPPALRPRRVEFGEEHEVFDVTGCEPPRSPRLIAVVRLPSQSRPLDPIPKRQSHFLKNARSQVRWDIMSWDPPVDGMTRKDFSLNDVLHKSYSSPRGKPRFRVLLPRARHNRLSSTVPVGPKVNLPVGSVKPGSSHGRSKVDDLPSWRRVTVCPSILEVSPDDTNAGALDTISCSPPPDPPELAPAAQSVLPSINKAEGVTQRPRAQPKMPVGSVVAFYREIPSDTTSQELKKHSVSFTVFSELDEIPTSPQSDPPSALFSSAVDSPDTNFHTMETATISRVVNGLGKDTSSPRLIVSTQLDSKSLDESVDRNLITPGSASYSTPWTKSPLSFSSAKESPARAPDPEHLKAVWSQPSDKALVHAVNSLEGIADDLTALPFTLQDVKSEDGETPPPTSAANVPSKMSLHDVTRAFQQVPTSSNAATRSSSTLPTSSAAGPISRPSNYTYGPVQPPNMSVRPPFPYSPMMAHPPSPTPLVYPPSSPAPRGPNGHSPMFSGGQPIWVPLPSQSHSGTVRPVASPYPTQLMAYPSPNGVPSMYGPPPMPHGSQSPPQINGATQPRPRNMPVMSPVLHPATPSHANHSMYAGSPVMMHALPMMAHGPQPYMTVTGRGQGRPDGMPGMSPMQQSHSAPQPSHTTMYSPAQPLPYGRPSW</sequence>
<feature type="region of interest" description="Disordered" evidence="1">
    <location>
        <begin position="1489"/>
        <end position="1511"/>
    </location>
</feature>
<dbReference type="OrthoDB" id="2504896at2759"/>
<feature type="compositionally biased region" description="Low complexity" evidence="1">
    <location>
        <begin position="1430"/>
        <end position="1441"/>
    </location>
</feature>
<feature type="region of interest" description="Disordered" evidence="1">
    <location>
        <begin position="1428"/>
        <end position="1463"/>
    </location>
</feature>
<evidence type="ECO:0000256" key="1">
    <source>
        <dbReference type="SAM" id="MobiDB-lite"/>
    </source>
</evidence>
<feature type="compositionally biased region" description="Pro residues" evidence="1">
    <location>
        <begin position="1489"/>
        <end position="1498"/>
    </location>
</feature>
<evidence type="ECO:0000313" key="2">
    <source>
        <dbReference type="EMBL" id="KIK49602.1"/>
    </source>
</evidence>
<feature type="compositionally biased region" description="Low complexity" evidence="1">
    <location>
        <begin position="153"/>
        <end position="170"/>
    </location>
</feature>
<feature type="compositionally biased region" description="Polar residues" evidence="1">
    <location>
        <begin position="918"/>
        <end position="943"/>
    </location>
</feature>
<feature type="region of interest" description="Disordered" evidence="1">
    <location>
        <begin position="93"/>
        <end position="275"/>
    </location>
</feature>